<reference evidence="1" key="2">
    <citation type="journal article" date="2015" name="Data Brief">
        <title>Shoot transcriptome of the giant reed, Arundo donax.</title>
        <authorList>
            <person name="Barrero R.A."/>
            <person name="Guerrero F.D."/>
            <person name="Moolhuijzen P."/>
            <person name="Goolsby J.A."/>
            <person name="Tidwell J."/>
            <person name="Bellgard S.E."/>
            <person name="Bellgard M.I."/>
        </authorList>
    </citation>
    <scope>NUCLEOTIDE SEQUENCE</scope>
    <source>
        <tissue evidence="1">Shoot tissue taken approximately 20 cm above the soil surface</tissue>
    </source>
</reference>
<proteinExistence type="predicted"/>
<organism evidence="1">
    <name type="scientific">Arundo donax</name>
    <name type="common">Giant reed</name>
    <name type="synonym">Donax arundinaceus</name>
    <dbReference type="NCBI Taxonomy" id="35708"/>
    <lineage>
        <taxon>Eukaryota</taxon>
        <taxon>Viridiplantae</taxon>
        <taxon>Streptophyta</taxon>
        <taxon>Embryophyta</taxon>
        <taxon>Tracheophyta</taxon>
        <taxon>Spermatophyta</taxon>
        <taxon>Magnoliopsida</taxon>
        <taxon>Liliopsida</taxon>
        <taxon>Poales</taxon>
        <taxon>Poaceae</taxon>
        <taxon>PACMAD clade</taxon>
        <taxon>Arundinoideae</taxon>
        <taxon>Arundineae</taxon>
        <taxon>Arundo</taxon>
    </lineage>
</organism>
<name>A0A0A9BCX7_ARUDO</name>
<evidence type="ECO:0000313" key="1">
    <source>
        <dbReference type="EMBL" id="JAD59075.1"/>
    </source>
</evidence>
<accession>A0A0A9BCX7</accession>
<sequence length="26" mass="3150">MKRREQNGPVTYRYVFQDICSSNNRS</sequence>
<reference evidence="1" key="1">
    <citation type="submission" date="2014-09" db="EMBL/GenBank/DDBJ databases">
        <authorList>
            <person name="Magalhaes I.L.F."/>
            <person name="Oliveira U."/>
            <person name="Santos F.R."/>
            <person name="Vidigal T.H.D.A."/>
            <person name="Brescovit A.D."/>
            <person name="Santos A.J."/>
        </authorList>
    </citation>
    <scope>NUCLEOTIDE SEQUENCE</scope>
    <source>
        <tissue evidence="1">Shoot tissue taken approximately 20 cm above the soil surface</tissue>
    </source>
</reference>
<protein>
    <submittedName>
        <fullName evidence="1">Uncharacterized protein</fullName>
    </submittedName>
</protein>
<dbReference type="EMBL" id="GBRH01238820">
    <property type="protein sequence ID" value="JAD59075.1"/>
    <property type="molecule type" value="Transcribed_RNA"/>
</dbReference>
<dbReference type="AlphaFoldDB" id="A0A0A9BCX7"/>